<dbReference type="EMBL" id="DAKRPA010000010">
    <property type="protein sequence ID" value="DBA04231.1"/>
    <property type="molecule type" value="Genomic_DNA"/>
</dbReference>
<dbReference type="PANTHER" id="PTHR35527">
    <property type="entry name" value="CHOLOYLGLYCINE HYDROLASE"/>
    <property type="match status" value="1"/>
</dbReference>
<evidence type="ECO:0000256" key="4">
    <source>
        <dbReference type="SAM" id="SignalP"/>
    </source>
</evidence>
<dbReference type="InterPro" id="IPR052193">
    <property type="entry name" value="Peptidase_C59"/>
</dbReference>
<feature type="transmembrane region" description="Helical" evidence="3">
    <location>
        <begin position="818"/>
        <end position="838"/>
    </location>
</feature>
<gene>
    <name evidence="6" type="ORF">N0F65_009466</name>
</gene>
<evidence type="ECO:0000256" key="2">
    <source>
        <dbReference type="ARBA" id="ARBA00022801"/>
    </source>
</evidence>
<dbReference type="Pfam" id="PF02275">
    <property type="entry name" value="CBAH"/>
    <property type="match status" value="2"/>
</dbReference>
<evidence type="ECO:0000313" key="6">
    <source>
        <dbReference type="EMBL" id="DBA04231.1"/>
    </source>
</evidence>
<evidence type="ECO:0000313" key="7">
    <source>
        <dbReference type="Proteomes" id="UP001146120"/>
    </source>
</evidence>
<feature type="chain" id="PRO_5043763613" description="Choloylglycine hydrolase/NAAA C-terminal domain-containing protein" evidence="4">
    <location>
        <begin position="22"/>
        <end position="866"/>
    </location>
</feature>
<keyword evidence="2" id="KW-0378">Hydrolase</keyword>
<reference evidence="6" key="1">
    <citation type="submission" date="2022-11" db="EMBL/GenBank/DDBJ databases">
        <authorList>
            <person name="Morgan W.R."/>
            <person name="Tartar A."/>
        </authorList>
    </citation>
    <scope>NUCLEOTIDE SEQUENCE</scope>
    <source>
        <strain evidence="6">ARSEF 373</strain>
    </source>
</reference>
<evidence type="ECO:0000256" key="1">
    <source>
        <dbReference type="ARBA" id="ARBA00006625"/>
    </source>
</evidence>
<keyword evidence="3" id="KW-0472">Membrane</keyword>
<comment type="similarity">
    <text evidence="1">Belongs to the peptidase C59 family.</text>
</comment>
<evidence type="ECO:0000256" key="3">
    <source>
        <dbReference type="SAM" id="Phobius"/>
    </source>
</evidence>
<keyword evidence="3" id="KW-0812">Transmembrane</keyword>
<organism evidence="6 7">
    <name type="scientific">Lagenidium giganteum</name>
    <dbReference type="NCBI Taxonomy" id="4803"/>
    <lineage>
        <taxon>Eukaryota</taxon>
        <taxon>Sar</taxon>
        <taxon>Stramenopiles</taxon>
        <taxon>Oomycota</taxon>
        <taxon>Peronosporomycetes</taxon>
        <taxon>Pythiales</taxon>
        <taxon>Pythiaceae</taxon>
    </lineage>
</organism>
<dbReference type="SUPFAM" id="SSF56235">
    <property type="entry name" value="N-terminal nucleophile aminohydrolases (Ntn hydrolases)"/>
    <property type="match status" value="2"/>
</dbReference>
<feature type="signal peptide" evidence="4">
    <location>
        <begin position="1"/>
        <end position="21"/>
    </location>
</feature>
<protein>
    <recommendedName>
        <fullName evidence="5">Choloylglycine hydrolase/NAAA C-terminal domain-containing protein</fullName>
    </recommendedName>
</protein>
<dbReference type="InterPro" id="IPR029055">
    <property type="entry name" value="Ntn_hydrolases_N"/>
</dbReference>
<sequence>MAALRSVAVVLWLCGLVHVQACTDFRLNTSNGVVSARTMDYDADLQTVVEVIPRGTVVNDIAVLGCADCGAANWTTSIGYVALNMYGINLAADGMNEHGLSAAWLNLYSSQYPSAATLRRASRDRPVIAAACSFILGNFANVEQVKLGLDKVVIGEMDGAFQTPLLHIQGLGASPLQIAVHDASGASLVIEFLEGSMRLFDRDADVLTNDPALPKQLEMLAQNTKRSQPGGYTSIDRFQRISILNQRLQTQRHTTLSDVDSEKSTISDAIQLLRTVVRPTAADPSQWSVVRDHQRRRLYFQSYQNQALRRVDLARLNFADQTSRRCIPLHAGPWHSEIPSALTRQTAMYATSVATDANDQAVATLTPVFVAGVITGTTLGFILLHTLSTLSRSYGTKTRPEIMTVRSACALALALLPHAFACSDFLLNSKTNSVVSARSMDFKVDLKTVAEVIPRGTKFQELPALQCPDCPDYEWEAKLGFVAMNVWGLNVATDGMNEAGLSAAWLYLVGTEYPVPEDDEDDNSDDSASANATDASLPVVTSVCTYILGNYATVDQVREGLKTIQIAEFDERIQIPLLRYDTGLHRIPLHVSIHDAAGKSLVIEFLHGKTRVTENDNGVLTNEPPLKKQLKALEKNGWHDIPGGYGSISRFVRLSVINHQASEPYSAAPPGASYLEGNEEQQSISHALHILNAVVLPPLKSATEWTIVRDHGRRKLYFQSTLNQILRVIDFSQIDFSDASVRHALPVTIGNWFLDITPTLLSKENQLKTMDLPPRSKVEQLLKKFLEEEGKGGGFAIPTMSLNAQPEEIAAPSSSGHLGTFLAGGAFGVLVAVVSSMARKHRKRRMSHRFPYQRILDPEEVKYRSM</sequence>
<dbReference type="InterPro" id="IPR029132">
    <property type="entry name" value="CBAH/NAAA_C"/>
</dbReference>
<keyword evidence="4" id="KW-0732">Signal</keyword>
<keyword evidence="7" id="KW-1185">Reference proteome</keyword>
<comment type="caution">
    <text evidence="6">The sequence shown here is derived from an EMBL/GenBank/DDBJ whole genome shotgun (WGS) entry which is preliminary data.</text>
</comment>
<accession>A0AAV2ZD65</accession>
<name>A0AAV2ZD65_9STRA</name>
<reference evidence="6" key="2">
    <citation type="journal article" date="2023" name="Microbiol Resour">
        <title>Decontamination and Annotation of the Draft Genome Sequence of the Oomycete Lagenidium giganteum ARSEF 373.</title>
        <authorList>
            <person name="Morgan W.R."/>
            <person name="Tartar A."/>
        </authorList>
    </citation>
    <scope>NUCLEOTIDE SEQUENCE</scope>
    <source>
        <strain evidence="6">ARSEF 373</strain>
    </source>
</reference>
<keyword evidence="3" id="KW-1133">Transmembrane helix</keyword>
<dbReference type="GO" id="GO:0016787">
    <property type="term" value="F:hydrolase activity"/>
    <property type="evidence" value="ECO:0007669"/>
    <property type="project" value="UniProtKB-KW"/>
</dbReference>
<dbReference type="Proteomes" id="UP001146120">
    <property type="component" value="Unassembled WGS sequence"/>
</dbReference>
<feature type="domain" description="Choloylglycine hydrolase/NAAA C-terminal" evidence="5">
    <location>
        <begin position="22"/>
        <end position="318"/>
    </location>
</feature>
<proteinExistence type="inferred from homology"/>
<dbReference type="PANTHER" id="PTHR35527:SF2">
    <property type="entry name" value="HYDROLASE"/>
    <property type="match status" value="1"/>
</dbReference>
<dbReference type="AlphaFoldDB" id="A0AAV2ZD65"/>
<feature type="domain" description="Choloylglycine hydrolase/NAAA C-terminal" evidence="5">
    <location>
        <begin position="422"/>
        <end position="635"/>
    </location>
</feature>
<evidence type="ECO:0000259" key="5">
    <source>
        <dbReference type="Pfam" id="PF02275"/>
    </source>
</evidence>
<dbReference type="Gene3D" id="3.60.60.10">
    <property type="entry name" value="Penicillin V Acylase, Chain A"/>
    <property type="match status" value="2"/>
</dbReference>